<dbReference type="GO" id="GO:0005524">
    <property type="term" value="F:ATP binding"/>
    <property type="evidence" value="ECO:0007669"/>
    <property type="project" value="UniProtKB-KW"/>
</dbReference>
<dbReference type="GO" id="GO:0046872">
    <property type="term" value="F:metal ion binding"/>
    <property type="evidence" value="ECO:0007669"/>
    <property type="project" value="UniProtKB-KW"/>
</dbReference>
<dbReference type="RefSeq" id="WP_106194791.1">
    <property type="nucleotide sequence ID" value="NZ_PVTO01000020.1"/>
</dbReference>
<organism evidence="6 7">
    <name type="scientific">Alkalibacterium olivapovliticus</name>
    <dbReference type="NCBI Taxonomy" id="99907"/>
    <lineage>
        <taxon>Bacteria</taxon>
        <taxon>Bacillati</taxon>
        <taxon>Bacillota</taxon>
        <taxon>Bacilli</taxon>
        <taxon>Lactobacillales</taxon>
        <taxon>Carnobacteriaceae</taxon>
        <taxon>Alkalibacterium</taxon>
    </lineage>
</organism>
<evidence type="ECO:0000256" key="3">
    <source>
        <dbReference type="ARBA" id="ARBA00022840"/>
    </source>
</evidence>
<keyword evidence="6" id="KW-0436">Ligase</keyword>
<accession>A0A2T0W5B0</accession>
<dbReference type="NCBIfam" id="TIGR02727">
    <property type="entry name" value="MTHFS_bact"/>
    <property type="match status" value="1"/>
</dbReference>
<proteinExistence type="inferred from homology"/>
<feature type="binding site" evidence="4">
    <location>
        <begin position="3"/>
        <end position="7"/>
    </location>
    <ligand>
        <name>ATP</name>
        <dbReference type="ChEBI" id="CHEBI:30616"/>
    </ligand>
</feature>
<feature type="binding site" evidence="4">
    <location>
        <position position="54"/>
    </location>
    <ligand>
        <name>substrate</name>
    </ligand>
</feature>
<protein>
    <recommendedName>
        <fullName evidence="5">5-formyltetrahydrofolate cyclo-ligase</fullName>
        <ecNumber evidence="5">6.3.3.2</ecNumber>
    </recommendedName>
</protein>
<comment type="catalytic activity">
    <reaction evidence="5">
        <text>(6S)-5-formyl-5,6,7,8-tetrahydrofolate + ATP = (6R)-5,10-methenyltetrahydrofolate + ADP + phosphate</text>
        <dbReference type="Rhea" id="RHEA:10488"/>
        <dbReference type="ChEBI" id="CHEBI:30616"/>
        <dbReference type="ChEBI" id="CHEBI:43474"/>
        <dbReference type="ChEBI" id="CHEBI:57455"/>
        <dbReference type="ChEBI" id="CHEBI:57457"/>
        <dbReference type="ChEBI" id="CHEBI:456216"/>
        <dbReference type="EC" id="6.3.3.2"/>
    </reaction>
</comment>
<keyword evidence="5" id="KW-0460">Magnesium</keyword>
<comment type="similarity">
    <text evidence="1 5">Belongs to the 5-formyltetrahydrofolate cyclo-ligase family.</text>
</comment>
<evidence type="ECO:0000313" key="7">
    <source>
        <dbReference type="Proteomes" id="UP000238205"/>
    </source>
</evidence>
<evidence type="ECO:0000256" key="4">
    <source>
        <dbReference type="PIRSR" id="PIRSR006806-1"/>
    </source>
</evidence>
<keyword evidence="3 4" id="KW-0067">ATP-binding</keyword>
<dbReference type="PANTHER" id="PTHR23407">
    <property type="entry name" value="ATPASE INHIBITOR/5-FORMYLTETRAHYDROFOLATE CYCLO-LIGASE"/>
    <property type="match status" value="1"/>
</dbReference>
<dbReference type="EC" id="6.3.3.2" evidence="5"/>
<keyword evidence="2 4" id="KW-0547">Nucleotide-binding</keyword>
<evidence type="ECO:0000256" key="1">
    <source>
        <dbReference type="ARBA" id="ARBA00010638"/>
    </source>
</evidence>
<dbReference type="GO" id="GO:0009396">
    <property type="term" value="P:folic acid-containing compound biosynthetic process"/>
    <property type="evidence" value="ECO:0007669"/>
    <property type="project" value="TreeGrafter"/>
</dbReference>
<evidence type="ECO:0000313" key="6">
    <source>
        <dbReference type="EMBL" id="PRY80966.1"/>
    </source>
</evidence>
<dbReference type="Proteomes" id="UP000238205">
    <property type="component" value="Unassembled WGS sequence"/>
</dbReference>
<dbReference type="GO" id="GO:0030272">
    <property type="term" value="F:5-formyltetrahydrofolate cyclo-ligase activity"/>
    <property type="evidence" value="ECO:0007669"/>
    <property type="project" value="UniProtKB-EC"/>
</dbReference>
<dbReference type="PANTHER" id="PTHR23407:SF1">
    <property type="entry name" value="5-FORMYLTETRAHYDROFOLATE CYCLO-LIGASE"/>
    <property type="match status" value="1"/>
</dbReference>
<dbReference type="Pfam" id="PF01812">
    <property type="entry name" value="5-FTHF_cyc-lig"/>
    <property type="match status" value="1"/>
</dbReference>
<dbReference type="EMBL" id="PVTO01000020">
    <property type="protein sequence ID" value="PRY80966.1"/>
    <property type="molecule type" value="Genomic_DNA"/>
</dbReference>
<evidence type="ECO:0000256" key="5">
    <source>
        <dbReference type="RuleBase" id="RU361279"/>
    </source>
</evidence>
<dbReference type="InterPro" id="IPR002698">
    <property type="entry name" value="FTHF_cligase"/>
</dbReference>
<comment type="cofactor">
    <cofactor evidence="5">
        <name>Mg(2+)</name>
        <dbReference type="ChEBI" id="CHEBI:18420"/>
    </cofactor>
</comment>
<dbReference type="SUPFAM" id="SSF100950">
    <property type="entry name" value="NagB/RpiA/CoA transferase-like"/>
    <property type="match status" value="1"/>
</dbReference>
<dbReference type="GO" id="GO:0035999">
    <property type="term" value="P:tetrahydrofolate interconversion"/>
    <property type="evidence" value="ECO:0007669"/>
    <property type="project" value="TreeGrafter"/>
</dbReference>
<keyword evidence="7" id="KW-1185">Reference proteome</keyword>
<dbReference type="OrthoDB" id="9801938at2"/>
<name>A0A2T0W5B0_9LACT</name>
<keyword evidence="5" id="KW-0479">Metal-binding</keyword>
<sequence length="190" mass="21689">MGKEELRKGMLLSLEEIGWIKRNQTENDLQDHLFDSLLWNEADCIGVTVSSEREWDTRTIIEKAWEEGKRVCVPKSDHQTKGLDFYELTSFNQLEKGYFGIEEPLPEKTKRLNPEEIKLLIVPGLIFTPAGYRIGYGGGYFDRFLSDFKGPTVSLLHSNQLVDSFPIEPHDVPVGFLITEEGIQKATLVN</sequence>
<dbReference type="InterPro" id="IPR037171">
    <property type="entry name" value="NagB/RpiA_transferase-like"/>
</dbReference>
<gene>
    <name evidence="6" type="ORF">CLV38_12027</name>
</gene>
<dbReference type="Gene3D" id="3.40.50.10420">
    <property type="entry name" value="NagB/RpiA/CoA transferase-like"/>
    <property type="match status" value="1"/>
</dbReference>
<feature type="binding site" evidence="4">
    <location>
        <position position="49"/>
    </location>
    <ligand>
        <name>substrate</name>
    </ligand>
</feature>
<dbReference type="InterPro" id="IPR024185">
    <property type="entry name" value="FTHF_cligase-like_sf"/>
</dbReference>
<dbReference type="PIRSF" id="PIRSF006806">
    <property type="entry name" value="FTHF_cligase"/>
    <property type="match status" value="1"/>
</dbReference>
<reference evidence="6 7" key="1">
    <citation type="submission" date="2018-03" db="EMBL/GenBank/DDBJ databases">
        <title>Genomic Encyclopedia of Archaeal and Bacterial Type Strains, Phase II (KMG-II): from individual species to whole genera.</title>
        <authorList>
            <person name="Goeker M."/>
        </authorList>
    </citation>
    <scope>NUCLEOTIDE SEQUENCE [LARGE SCALE GENOMIC DNA]</scope>
    <source>
        <strain evidence="6 7">DSM 13175</strain>
    </source>
</reference>
<dbReference type="AlphaFoldDB" id="A0A2T0W5B0"/>
<comment type="caution">
    <text evidence="6">The sequence shown here is derived from an EMBL/GenBank/DDBJ whole genome shotgun (WGS) entry which is preliminary data.</text>
</comment>
<evidence type="ECO:0000256" key="2">
    <source>
        <dbReference type="ARBA" id="ARBA00022741"/>
    </source>
</evidence>